<protein>
    <submittedName>
        <fullName evidence="2">Uncharacterized protein</fullName>
    </submittedName>
</protein>
<dbReference type="AlphaFoldDB" id="A0A9Q3BU47"/>
<sequence>MASFQEHQDNRTHQETLQKMVGTLLISEEDWQPCISPRVASKTEGSSPCLLCVLVRTSEEIHYPKSTSVSTTTSHSGRAKQMGSGSCSGLKPQERYIMGPCGVERIQ</sequence>
<gene>
    <name evidence="2" type="ORF">O181_012139</name>
</gene>
<name>A0A9Q3BU47_9BASI</name>
<feature type="compositionally biased region" description="Low complexity" evidence="1">
    <location>
        <begin position="66"/>
        <end position="76"/>
    </location>
</feature>
<evidence type="ECO:0000313" key="3">
    <source>
        <dbReference type="Proteomes" id="UP000765509"/>
    </source>
</evidence>
<feature type="region of interest" description="Disordered" evidence="1">
    <location>
        <begin position="64"/>
        <end position="91"/>
    </location>
</feature>
<organism evidence="2 3">
    <name type="scientific">Austropuccinia psidii MF-1</name>
    <dbReference type="NCBI Taxonomy" id="1389203"/>
    <lineage>
        <taxon>Eukaryota</taxon>
        <taxon>Fungi</taxon>
        <taxon>Dikarya</taxon>
        <taxon>Basidiomycota</taxon>
        <taxon>Pucciniomycotina</taxon>
        <taxon>Pucciniomycetes</taxon>
        <taxon>Pucciniales</taxon>
        <taxon>Sphaerophragmiaceae</taxon>
        <taxon>Austropuccinia</taxon>
    </lineage>
</organism>
<keyword evidence="3" id="KW-1185">Reference proteome</keyword>
<evidence type="ECO:0000256" key="1">
    <source>
        <dbReference type="SAM" id="MobiDB-lite"/>
    </source>
</evidence>
<comment type="caution">
    <text evidence="2">The sequence shown here is derived from an EMBL/GenBank/DDBJ whole genome shotgun (WGS) entry which is preliminary data.</text>
</comment>
<proteinExistence type="predicted"/>
<evidence type="ECO:0000313" key="2">
    <source>
        <dbReference type="EMBL" id="MBW0472424.1"/>
    </source>
</evidence>
<accession>A0A9Q3BU47</accession>
<dbReference type="EMBL" id="AVOT02003086">
    <property type="protein sequence ID" value="MBW0472424.1"/>
    <property type="molecule type" value="Genomic_DNA"/>
</dbReference>
<reference evidence="2" key="1">
    <citation type="submission" date="2021-03" db="EMBL/GenBank/DDBJ databases">
        <title>Draft genome sequence of rust myrtle Austropuccinia psidii MF-1, a brazilian biotype.</title>
        <authorList>
            <person name="Quecine M.C."/>
            <person name="Pachon D.M.R."/>
            <person name="Bonatelli M.L."/>
            <person name="Correr F.H."/>
            <person name="Franceschini L.M."/>
            <person name="Leite T.F."/>
            <person name="Margarido G.R.A."/>
            <person name="Almeida C.A."/>
            <person name="Ferrarezi J.A."/>
            <person name="Labate C.A."/>
        </authorList>
    </citation>
    <scope>NUCLEOTIDE SEQUENCE</scope>
    <source>
        <strain evidence="2">MF-1</strain>
    </source>
</reference>
<dbReference type="Proteomes" id="UP000765509">
    <property type="component" value="Unassembled WGS sequence"/>
</dbReference>